<evidence type="ECO:0000313" key="6">
    <source>
        <dbReference type="Proteomes" id="UP000799753"/>
    </source>
</evidence>
<protein>
    <submittedName>
        <fullName evidence="5">Thioredoxin-like protein</fullName>
    </submittedName>
</protein>
<dbReference type="OrthoDB" id="2309723at2759"/>
<dbReference type="InterPro" id="IPR036282">
    <property type="entry name" value="Glutathione-S-Trfase_C_sf"/>
</dbReference>
<keyword evidence="6" id="KW-1185">Reference proteome</keyword>
<evidence type="ECO:0000259" key="4">
    <source>
        <dbReference type="PROSITE" id="PS50405"/>
    </source>
</evidence>
<dbReference type="EMBL" id="MU006780">
    <property type="protein sequence ID" value="KAF2642939.1"/>
    <property type="molecule type" value="Genomic_DNA"/>
</dbReference>
<dbReference type="InterPro" id="IPR004045">
    <property type="entry name" value="Glutathione_S-Trfase_N"/>
</dbReference>
<organism evidence="5 6">
    <name type="scientific">Massarina eburnea CBS 473.64</name>
    <dbReference type="NCBI Taxonomy" id="1395130"/>
    <lineage>
        <taxon>Eukaryota</taxon>
        <taxon>Fungi</taxon>
        <taxon>Dikarya</taxon>
        <taxon>Ascomycota</taxon>
        <taxon>Pezizomycotina</taxon>
        <taxon>Dothideomycetes</taxon>
        <taxon>Pleosporomycetidae</taxon>
        <taxon>Pleosporales</taxon>
        <taxon>Massarineae</taxon>
        <taxon>Massarinaceae</taxon>
        <taxon>Massarina</taxon>
    </lineage>
</organism>
<dbReference type="InterPro" id="IPR036249">
    <property type="entry name" value="Thioredoxin-like_sf"/>
</dbReference>
<dbReference type="Gene3D" id="1.20.1050.10">
    <property type="match status" value="1"/>
</dbReference>
<dbReference type="PROSITE" id="PS50405">
    <property type="entry name" value="GST_CTER"/>
    <property type="match status" value="1"/>
</dbReference>
<dbReference type="AlphaFoldDB" id="A0A6A6S5D3"/>
<dbReference type="SUPFAM" id="SSF52833">
    <property type="entry name" value="Thioredoxin-like"/>
    <property type="match status" value="1"/>
</dbReference>
<accession>A0A6A6S5D3</accession>
<dbReference type="PROSITE" id="PS50404">
    <property type="entry name" value="GST_NTER"/>
    <property type="match status" value="1"/>
</dbReference>
<dbReference type="PANTHER" id="PTHR44051:SF9">
    <property type="entry name" value="GLUTATHIONE S-TRANSFERASE 1"/>
    <property type="match status" value="1"/>
</dbReference>
<dbReference type="Proteomes" id="UP000799753">
    <property type="component" value="Unassembled WGS sequence"/>
</dbReference>
<dbReference type="Pfam" id="PF00043">
    <property type="entry name" value="GST_C"/>
    <property type="match status" value="1"/>
</dbReference>
<dbReference type="Gene3D" id="3.40.30.10">
    <property type="entry name" value="Glutaredoxin"/>
    <property type="match status" value="1"/>
</dbReference>
<feature type="domain" description="GST N-terminal" evidence="3">
    <location>
        <begin position="1"/>
        <end position="84"/>
    </location>
</feature>
<dbReference type="CDD" id="cd03046">
    <property type="entry name" value="GST_N_GTT1_like"/>
    <property type="match status" value="1"/>
</dbReference>
<proteinExistence type="inferred from homology"/>
<evidence type="ECO:0000259" key="3">
    <source>
        <dbReference type="PROSITE" id="PS50404"/>
    </source>
</evidence>
<reference evidence="5" key="1">
    <citation type="journal article" date="2020" name="Stud. Mycol.">
        <title>101 Dothideomycetes genomes: a test case for predicting lifestyles and emergence of pathogens.</title>
        <authorList>
            <person name="Haridas S."/>
            <person name="Albert R."/>
            <person name="Binder M."/>
            <person name="Bloem J."/>
            <person name="Labutti K."/>
            <person name="Salamov A."/>
            <person name="Andreopoulos B."/>
            <person name="Baker S."/>
            <person name="Barry K."/>
            <person name="Bills G."/>
            <person name="Bluhm B."/>
            <person name="Cannon C."/>
            <person name="Castanera R."/>
            <person name="Culley D."/>
            <person name="Daum C."/>
            <person name="Ezra D."/>
            <person name="Gonzalez J."/>
            <person name="Henrissat B."/>
            <person name="Kuo A."/>
            <person name="Liang C."/>
            <person name="Lipzen A."/>
            <person name="Lutzoni F."/>
            <person name="Magnuson J."/>
            <person name="Mondo S."/>
            <person name="Nolan M."/>
            <person name="Ohm R."/>
            <person name="Pangilinan J."/>
            <person name="Park H.-J."/>
            <person name="Ramirez L."/>
            <person name="Alfaro M."/>
            <person name="Sun H."/>
            <person name="Tritt A."/>
            <person name="Yoshinaga Y."/>
            <person name="Zwiers L.-H."/>
            <person name="Turgeon B."/>
            <person name="Goodwin S."/>
            <person name="Spatafora J."/>
            <person name="Crous P."/>
            <person name="Grigoriev I."/>
        </authorList>
    </citation>
    <scope>NUCLEOTIDE SEQUENCE</scope>
    <source>
        <strain evidence="5">CBS 473.64</strain>
    </source>
</reference>
<sequence>MPPITLHFLQASRSIRIAWLLELLNQPYTVKFADRLATMKAPDDFKAGTGNPLGKAPSLQDGELTVYESGAITEYLCDTYDESHNLLPSKGEGRVKVLQWIHAAEATFMLHALAITYVRWNMPKSGNPTILSETESGLSINVQKDLEWLETELVQSSGGFLCGKDVTAADTMMQFSLEFIFKTELGTQGKGVDAWPNIRAWLGKCEGLDSYRKAVEKTGYKLGNKMPEGR</sequence>
<dbReference type="InterPro" id="IPR010987">
    <property type="entry name" value="Glutathione-S-Trfase_C-like"/>
</dbReference>
<evidence type="ECO:0000256" key="2">
    <source>
        <dbReference type="RuleBase" id="RU003494"/>
    </source>
</evidence>
<dbReference type="SFLD" id="SFLDS00019">
    <property type="entry name" value="Glutathione_Transferase_(cytos"/>
    <property type="match status" value="1"/>
</dbReference>
<dbReference type="PANTHER" id="PTHR44051">
    <property type="entry name" value="GLUTATHIONE S-TRANSFERASE-RELATED"/>
    <property type="match status" value="1"/>
</dbReference>
<comment type="similarity">
    <text evidence="1 2">Belongs to the GST superfamily.</text>
</comment>
<dbReference type="SFLD" id="SFLDG00358">
    <property type="entry name" value="Main_(cytGST)"/>
    <property type="match status" value="1"/>
</dbReference>
<dbReference type="InterPro" id="IPR004046">
    <property type="entry name" value="GST_C"/>
</dbReference>
<dbReference type="Pfam" id="PF02798">
    <property type="entry name" value="GST_N"/>
    <property type="match status" value="1"/>
</dbReference>
<evidence type="ECO:0000313" key="5">
    <source>
        <dbReference type="EMBL" id="KAF2642939.1"/>
    </source>
</evidence>
<gene>
    <name evidence="5" type="ORF">P280DRAFT_505201</name>
</gene>
<dbReference type="InterPro" id="IPR040079">
    <property type="entry name" value="Glutathione_S-Trfase"/>
</dbReference>
<name>A0A6A6S5D3_9PLEO</name>
<evidence type="ECO:0000256" key="1">
    <source>
        <dbReference type="ARBA" id="ARBA00007409"/>
    </source>
</evidence>
<dbReference type="SUPFAM" id="SSF47616">
    <property type="entry name" value="GST C-terminal domain-like"/>
    <property type="match status" value="1"/>
</dbReference>
<feature type="domain" description="GST C-terminal" evidence="4">
    <location>
        <begin position="90"/>
        <end position="228"/>
    </location>
</feature>